<organism evidence="2 3">
    <name type="scientific">Marinibactrum halimedae</name>
    <dbReference type="NCBI Taxonomy" id="1444977"/>
    <lineage>
        <taxon>Bacteria</taxon>
        <taxon>Pseudomonadati</taxon>
        <taxon>Pseudomonadota</taxon>
        <taxon>Gammaproteobacteria</taxon>
        <taxon>Cellvibrionales</taxon>
        <taxon>Cellvibrionaceae</taxon>
        <taxon>Marinibactrum</taxon>
    </lineage>
</organism>
<gene>
    <name evidence="2" type="ORF">GCM10007877_00710</name>
</gene>
<keyword evidence="3" id="KW-1185">Reference proteome</keyword>
<protein>
    <submittedName>
        <fullName evidence="2">Uncharacterized protein</fullName>
    </submittedName>
</protein>
<evidence type="ECO:0000313" key="2">
    <source>
        <dbReference type="EMBL" id="GLS24360.1"/>
    </source>
</evidence>
<reference evidence="2 3" key="1">
    <citation type="journal article" date="2014" name="Int. J. Syst. Evol. Microbiol.">
        <title>Complete genome sequence of Corynebacterium casei LMG S-19264T (=DSM 44701T), isolated from a smear-ripened cheese.</title>
        <authorList>
            <consortium name="US DOE Joint Genome Institute (JGI-PGF)"/>
            <person name="Walter F."/>
            <person name="Albersmeier A."/>
            <person name="Kalinowski J."/>
            <person name="Ruckert C."/>
        </authorList>
    </citation>
    <scope>NUCLEOTIDE SEQUENCE [LARGE SCALE GENOMIC DNA]</scope>
    <source>
        <strain evidence="2 3">NBRC 110095</strain>
    </source>
</reference>
<name>A0AA37T0C8_9GAMM</name>
<dbReference type="EMBL" id="BSPD01000002">
    <property type="protein sequence ID" value="GLS24360.1"/>
    <property type="molecule type" value="Genomic_DNA"/>
</dbReference>
<proteinExistence type="predicted"/>
<dbReference type="AlphaFoldDB" id="A0AA37T0C8"/>
<sequence>MSIGGINVGRELLNVPMGEMIRSMAMAIADAQWELDKSSTVVTELMSGQRLLRDIDTGELINADGSIAWFDPVENTYKKKDIGGVVTNVNSEGTINPVVVDSRVFFGYTYETDEDSQVTKRIPQRLSMMELGFTPTFYQFVDTIIEVKIAIKITQNNDYERKNAYKSSYVNKDYGYRYNGWFSYYRFGNRTTTSTSQVDANYSNRYSYSVDGASLLRTKLVPIPPPAILEDRIRQLMEQEEAIADQALNAAVKKKNDGDGGDSNTVVEDNNNGLSNDGQS</sequence>
<evidence type="ECO:0000313" key="3">
    <source>
        <dbReference type="Proteomes" id="UP001156870"/>
    </source>
</evidence>
<evidence type="ECO:0000256" key="1">
    <source>
        <dbReference type="SAM" id="MobiDB-lite"/>
    </source>
</evidence>
<accession>A0AA37T0C8</accession>
<feature type="compositionally biased region" description="Polar residues" evidence="1">
    <location>
        <begin position="262"/>
        <end position="280"/>
    </location>
</feature>
<comment type="caution">
    <text evidence="2">The sequence shown here is derived from an EMBL/GenBank/DDBJ whole genome shotgun (WGS) entry which is preliminary data.</text>
</comment>
<feature type="region of interest" description="Disordered" evidence="1">
    <location>
        <begin position="253"/>
        <end position="280"/>
    </location>
</feature>
<dbReference type="Proteomes" id="UP001156870">
    <property type="component" value="Unassembled WGS sequence"/>
</dbReference>
<dbReference type="RefSeq" id="WP_232594864.1">
    <property type="nucleotide sequence ID" value="NZ_JAJQVM010000026.1"/>
</dbReference>